<dbReference type="AlphaFoldDB" id="A0A3N1P348"/>
<dbReference type="InterPro" id="IPR001763">
    <property type="entry name" value="Rhodanese-like_dom"/>
</dbReference>
<dbReference type="Proteomes" id="UP000273643">
    <property type="component" value="Unassembled WGS sequence"/>
</dbReference>
<organism evidence="3 4">
    <name type="scientific">Marinimicrobium koreense</name>
    <dbReference type="NCBI Taxonomy" id="306545"/>
    <lineage>
        <taxon>Bacteria</taxon>
        <taxon>Pseudomonadati</taxon>
        <taxon>Pseudomonadota</taxon>
        <taxon>Gammaproteobacteria</taxon>
        <taxon>Cellvibrionales</taxon>
        <taxon>Cellvibrionaceae</taxon>
        <taxon>Marinimicrobium</taxon>
    </lineage>
</organism>
<dbReference type="PROSITE" id="PS50206">
    <property type="entry name" value="RHODANESE_3"/>
    <property type="match status" value="2"/>
</dbReference>
<dbReference type="InterPro" id="IPR036873">
    <property type="entry name" value="Rhodanese-like_dom_sf"/>
</dbReference>
<protein>
    <submittedName>
        <fullName evidence="3">Thiosulfate sulfurtransferase</fullName>
    </submittedName>
</protein>
<dbReference type="GO" id="GO:0016740">
    <property type="term" value="F:transferase activity"/>
    <property type="evidence" value="ECO:0007669"/>
    <property type="project" value="UniProtKB-KW"/>
</dbReference>
<reference evidence="3 4" key="1">
    <citation type="submission" date="2018-11" db="EMBL/GenBank/DDBJ databases">
        <title>Genomic Encyclopedia of Type Strains, Phase IV (KMG-IV): sequencing the most valuable type-strain genomes for metagenomic binning, comparative biology and taxonomic classification.</title>
        <authorList>
            <person name="Goeker M."/>
        </authorList>
    </citation>
    <scope>NUCLEOTIDE SEQUENCE [LARGE SCALE GENOMIC DNA]</scope>
    <source>
        <strain evidence="3 4">DSM 16974</strain>
    </source>
</reference>
<dbReference type="Gene3D" id="3.40.250.10">
    <property type="entry name" value="Rhodanese-like domain"/>
    <property type="match status" value="2"/>
</dbReference>
<keyword evidence="3" id="KW-0808">Transferase</keyword>
<dbReference type="PANTHER" id="PTHR43855:SF1">
    <property type="entry name" value="THIOSULFATE SULFURTRANSFERASE"/>
    <property type="match status" value="1"/>
</dbReference>
<dbReference type="SMART" id="SM00450">
    <property type="entry name" value="RHOD"/>
    <property type="match status" value="2"/>
</dbReference>
<dbReference type="InterPro" id="IPR051126">
    <property type="entry name" value="Thiosulfate_sulfurtransferase"/>
</dbReference>
<evidence type="ECO:0000313" key="3">
    <source>
        <dbReference type="EMBL" id="ROQ21160.1"/>
    </source>
</evidence>
<evidence type="ECO:0000256" key="1">
    <source>
        <dbReference type="ARBA" id="ARBA00022737"/>
    </source>
</evidence>
<evidence type="ECO:0000259" key="2">
    <source>
        <dbReference type="PROSITE" id="PS50206"/>
    </source>
</evidence>
<dbReference type="CDD" id="cd01449">
    <property type="entry name" value="TST_Repeat_2"/>
    <property type="match status" value="1"/>
</dbReference>
<dbReference type="RefSeq" id="WP_123638194.1">
    <property type="nucleotide sequence ID" value="NZ_RJUK01000001.1"/>
</dbReference>
<dbReference type="PANTHER" id="PTHR43855">
    <property type="entry name" value="THIOSULFATE SULFURTRANSFERASE"/>
    <property type="match status" value="1"/>
</dbReference>
<dbReference type="Pfam" id="PF00581">
    <property type="entry name" value="Rhodanese"/>
    <property type="match status" value="2"/>
</dbReference>
<accession>A0A3N1P348</accession>
<feature type="domain" description="Rhodanese" evidence="2">
    <location>
        <begin position="158"/>
        <end position="268"/>
    </location>
</feature>
<evidence type="ECO:0000313" key="4">
    <source>
        <dbReference type="Proteomes" id="UP000273643"/>
    </source>
</evidence>
<keyword evidence="4" id="KW-1185">Reference proteome</keyword>
<dbReference type="CDD" id="cd01448">
    <property type="entry name" value="TST_Repeat_1"/>
    <property type="match status" value="1"/>
</dbReference>
<dbReference type="SUPFAM" id="SSF52821">
    <property type="entry name" value="Rhodanese/Cell cycle control phosphatase"/>
    <property type="match status" value="2"/>
</dbReference>
<name>A0A3N1P348_9GAMM</name>
<proteinExistence type="predicted"/>
<dbReference type="OrthoDB" id="9781034at2"/>
<sequence length="269" mass="29975">MADLPLIIEPADLAQLLKQPPENLRIVDLCSEPSYQHGHVEGALHIPPQMLLSNIPPAPGRIASVEQLNRLFSYLGLTPDTHFVVYDDEGGGWAGRFIWTLDAIGHKHYSYLNGGLQAWKSDELPLSREIPQPPFTEAHVSLDPSVVVEIPDILEALEDPNFVVWDARGPSEYRGEKVLAQKGGHIPGAVNVEWTQLMDHRNGLRIRPDAEAFLAKQGLTKDKRIVTHCQSHHRSGFTYLVGKSLGFDIKGYHGSWSEWGNHPDTPVEI</sequence>
<keyword evidence="1" id="KW-0677">Repeat</keyword>
<comment type="caution">
    <text evidence="3">The sequence shown here is derived from an EMBL/GenBank/DDBJ whole genome shotgun (WGS) entry which is preliminary data.</text>
</comment>
<dbReference type="EMBL" id="RJUK01000001">
    <property type="protein sequence ID" value="ROQ21160.1"/>
    <property type="molecule type" value="Genomic_DNA"/>
</dbReference>
<gene>
    <name evidence="3" type="ORF">EDC38_1782</name>
</gene>
<feature type="domain" description="Rhodanese" evidence="2">
    <location>
        <begin position="20"/>
        <end position="128"/>
    </location>
</feature>